<organism evidence="1 2">
    <name type="scientific">Bimuria novae-zelandiae CBS 107.79</name>
    <dbReference type="NCBI Taxonomy" id="1447943"/>
    <lineage>
        <taxon>Eukaryota</taxon>
        <taxon>Fungi</taxon>
        <taxon>Dikarya</taxon>
        <taxon>Ascomycota</taxon>
        <taxon>Pezizomycotina</taxon>
        <taxon>Dothideomycetes</taxon>
        <taxon>Pleosporomycetidae</taxon>
        <taxon>Pleosporales</taxon>
        <taxon>Massarineae</taxon>
        <taxon>Didymosphaeriaceae</taxon>
        <taxon>Bimuria</taxon>
    </lineage>
</organism>
<dbReference type="EMBL" id="ML976798">
    <property type="protein sequence ID" value="KAF1964236.1"/>
    <property type="molecule type" value="Genomic_DNA"/>
</dbReference>
<evidence type="ECO:0000313" key="1">
    <source>
        <dbReference type="EMBL" id="KAF1964236.1"/>
    </source>
</evidence>
<dbReference type="AlphaFoldDB" id="A0A6A5UMT2"/>
<sequence length="226" mass="25413">MPLCTECEALVSLLHDRMNGKAIYTPHKSVLEILKSSPDCDLCNLVVSVEFKWQDNFESPVASLSYFNDERAICACEGGVITNLGLDEKVKVGMSVDVCERVSEVVFEFQWLSLEGEIRRGRLWLAVWKDTPCADVPPETECPRHKPDFISEHMLESQPANNRWAQFQACASSDVAYRKYGALVDDESEETLNYLNAVYCMDGLELHPFAPGGLDKSMEKLKPTDP</sequence>
<gene>
    <name evidence="1" type="ORF">BU23DRAFT_70865</name>
</gene>
<evidence type="ECO:0000313" key="2">
    <source>
        <dbReference type="Proteomes" id="UP000800036"/>
    </source>
</evidence>
<dbReference type="Proteomes" id="UP000800036">
    <property type="component" value="Unassembled WGS sequence"/>
</dbReference>
<name>A0A6A5UMT2_9PLEO</name>
<keyword evidence="2" id="KW-1185">Reference proteome</keyword>
<protein>
    <submittedName>
        <fullName evidence="1">Uncharacterized protein</fullName>
    </submittedName>
</protein>
<proteinExistence type="predicted"/>
<accession>A0A6A5UMT2</accession>
<reference evidence="1" key="1">
    <citation type="journal article" date="2020" name="Stud. Mycol.">
        <title>101 Dothideomycetes genomes: a test case for predicting lifestyles and emergence of pathogens.</title>
        <authorList>
            <person name="Haridas S."/>
            <person name="Albert R."/>
            <person name="Binder M."/>
            <person name="Bloem J."/>
            <person name="Labutti K."/>
            <person name="Salamov A."/>
            <person name="Andreopoulos B."/>
            <person name="Baker S."/>
            <person name="Barry K."/>
            <person name="Bills G."/>
            <person name="Bluhm B."/>
            <person name="Cannon C."/>
            <person name="Castanera R."/>
            <person name="Culley D."/>
            <person name="Daum C."/>
            <person name="Ezra D."/>
            <person name="Gonzalez J."/>
            <person name="Henrissat B."/>
            <person name="Kuo A."/>
            <person name="Liang C."/>
            <person name="Lipzen A."/>
            <person name="Lutzoni F."/>
            <person name="Magnuson J."/>
            <person name="Mondo S."/>
            <person name="Nolan M."/>
            <person name="Ohm R."/>
            <person name="Pangilinan J."/>
            <person name="Park H.-J."/>
            <person name="Ramirez L."/>
            <person name="Alfaro M."/>
            <person name="Sun H."/>
            <person name="Tritt A."/>
            <person name="Yoshinaga Y."/>
            <person name="Zwiers L.-H."/>
            <person name="Turgeon B."/>
            <person name="Goodwin S."/>
            <person name="Spatafora J."/>
            <person name="Crous P."/>
            <person name="Grigoriev I."/>
        </authorList>
    </citation>
    <scope>NUCLEOTIDE SEQUENCE</scope>
    <source>
        <strain evidence="1">CBS 107.79</strain>
    </source>
</reference>